<gene>
    <name evidence="1" type="ORF">EVAR_9126_1</name>
</gene>
<sequence>MYHPALHVGLHSGRESTQAVSSAIPKLFAAPSAPTQLFDNEEPSLNEATPNELLLKLLRKRDISQE</sequence>
<name>A0A4C1TW57_EUMVA</name>
<reference evidence="1 2" key="1">
    <citation type="journal article" date="2019" name="Commun. Biol.">
        <title>The bagworm genome reveals a unique fibroin gene that provides high tensile strength.</title>
        <authorList>
            <person name="Kono N."/>
            <person name="Nakamura H."/>
            <person name="Ohtoshi R."/>
            <person name="Tomita M."/>
            <person name="Numata K."/>
            <person name="Arakawa K."/>
        </authorList>
    </citation>
    <scope>NUCLEOTIDE SEQUENCE [LARGE SCALE GENOMIC DNA]</scope>
</reference>
<organism evidence="1 2">
    <name type="scientific">Eumeta variegata</name>
    <name type="common">Bagworm moth</name>
    <name type="synonym">Eumeta japonica</name>
    <dbReference type="NCBI Taxonomy" id="151549"/>
    <lineage>
        <taxon>Eukaryota</taxon>
        <taxon>Metazoa</taxon>
        <taxon>Ecdysozoa</taxon>
        <taxon>Arthropoda</taxon>
        <taxon>Hexapoda</taxon>
        <taxon>Insecta</taxon>
        <taxon>Pterygota</taxon>
        <taxon>Neoptera</taxon>
        <taxon>Endopterygota</taxon>
        <taxon>Lepidoptera</taxon>
        <taxon>Glossata</taxon>
        <taxon>Ditrysia</taxon>
        <taxon>Tineoidea</taxon>
        <taxon>Psychidae</taxon>
        <taxon>Oiketicinae</taxon>
        <taxon>Eumeta</taxon>
    </lineage>
</organism>
<proteinExistence type="predicted"/>
<dbReference type="EMBL" id="BGZK01000095">
    <property type="protein sequence ID" value="GBP18283.1"/>
    <property type="molecule type" value="Genomic_DNA"/>
</dbReference>
<dbReference type="Proteomes" id="UP000299102">
    <property type="component" value="Unassembled WGS sequence"/>
</dbReference>
<keyword evidence="2" id="KW-1185">Reference proteome</keyword>
<evidence type="ECO:0000313" key="2">
    <source>
        <dbReference type="Proteomes" id="UP000299102"/>
    </source>
</evidence>
<protein>
    <submittedName>
        <fullName evidence="1">Uncharacterized protein</fullName>
    </submittedName>
</protein>
<comment type="caution">
    <text evidence="1">The sequence shown here is derived from an EMBL/GenBank/DDBJ whole genome shotgun (WGS) entry which is preliminary data.</text>
</comment>
<evidence type="ECO:0000313" key="1">
    <source>
        <dbReference type="EMBL" id="GBP18283.1"/>
    </source>
</evidence>
<accession>A0A4C1TW57</accession>
<dbReference type="AlphaFoldDB" id="A0A4C1TW57"/>